<evidence type="ECO:0000313" key="3">
    <source>
        <dbReference type="EnsemblPlants" id="LPERR07G00180.2"/>
    </source>
</evidence>
<dbReference type="EnsemblPlants" id="LPERR07G00180.2">
    <property type="protein sequence ID" value="LPERR07G00180.2"/>
    <property type="gene ID" value="LPERR07G00180"/>
</dbReference>
<feature type="compositionally biased region" description="Basic and acidic residues" evidence="1">
    <location>
        <begin position="1176"/>
        <end position="1189"/>
    </location>
</feature>
<feature type="compositionally biased region" description="Basic residues" evidence="1">
    <location>
        <begin position="459"/>
        <end position="468"/>
    </location>
</feature>
<dbReference type="PANTHER" id="PTHR46033">
    <property type="entry name" value="PROTEIN MAIN-LIKE 2"/>
    <property type="match status" value="1"/>
</dbReference>
<accession>A0A0D9WUK1</accession>
<dbReference type="InterPro" id="IPR044824">
    <property type="entry name" value="MAIN-like"/>
</dbReference>
<reference evidence="3 4" key="1">
    <citation type="submission" date="2012-08" db="EMBL/GenBank/DDBJ databases">
        <title>Oryza genome evolution.</title>
        <authorList>
            <person name="Wing R.A."/>
        </authorList>
    </citation>
    <scope>NUCLEOTIDE SEQUENCE</scope>
</reference>
<dbReference type="PANTHER" id="PTHR46033:SF80">
    <property type="entry name" value="PROTEIN MAIN-LIKE 2-LIKE"/>
    <property type="match status" value="1"/>
</dbReference>
<feature type="region of interest" description="Disordered" evidence="1">
    <location>
        <begin position="681"/>
        <end position="713"/>
    </location>
</feature>
<feature type="region of interest" description="Disordered" evidence="1">
    <location>
        <begin position="1991"/>
        <end position="2010"/>
    </location>
</feature>
<dbReference type="GO" id="GO:0010073">
    <property type="term" value="P:meristem maintenance"/>
    <property type="evidence" value="ECO:0007669"/>
    <property type="project" value="InterPro"/>
</dbReference>
<feature type="region of interest" description="Disordered" evidence="1">
    <location>
        <begin position="1728"/>
        <end position="1951"/>
    </location>
</feature>
<dbReference type="Pfam" id="PF10536">
    <property type="entry name" value="PMD"/>
    <property type="match status" value="1"/>
</dbReference>
<proteinExistence type="predicted"/>
<evidence type="ECO:0000313" key="4">
    <source>
        <dbReference type="Proteomes" id="UP000032180"/>
    </source>
</evidence>
<feature type="compositionally biased region" description="Acidic residues" evidence="1">
    <location>
        <begin position="1691"/>
        <end position="1701"/>
    </location>
</feature>
<feature type="domain" description="Aminotransferase-like plant mobile" evidence="2">
    <location>
        <begin position="90"/>
        <end position="437"/>
    </location>
</feature>
<dbReference type="Gramene" id="LPERR07G00180.2">
    <property type="protein sequence ID" value="LPERR07G00180.2"/>
    <property type="gene ID" value="LPERR07G00180"/>
</dbReference>
<dbReference type="Gramene" id="LPERR07G00180.1">
    <property type="protein sequence ID" value="LPERR07G00180.1"/>
    <property type="gene ID" value="LPERR07G00180"/>
</dbReference>
<dbReference type="eggNOG" id="ENOG502QSN7">
    <property type="taxonomic scope" value="Eukaryota"/>
</dbReference>
<feature type="region of interest" description="Disordered" evidence="1">
    <location>
        <begin position="631"/>
        <end position="660"/>
    </location>
</feature>
<evidence type="ECO:0000256" key="1">
    <source>
        <dbReference type="SAM" id="MobiDB-lite"/>
    </source>
</evidence>
<keyword evidence="4" id="KW-1185">Reference proteome</keyword>
<protein>
    <recommendedName>
        <fullName evidence="2">Aminotransferase-like plant mobile domain-containing protein</fullName>
    </recommendedName>
</protein>
<feature type="compositionally biased region" description="Basic and acidic residues" evidence="1">
    <location>
        <begin position="1108"/>
        <end position="1119"/>
    </location>
</feature>
<feature type="compositionally biased region" description="Basic and acidic residues" evidence="1">
    <location>
        <begin position="1742"/>
        <end position="1760"/>
    </location>
</feature>
<dbReference type="Proteomes" id="UP000032180">
    <property type="component" value="Chromosome 7"/>
</dbReference>
<feature type="compositionally biased region" description="Basic and acidic residues" evidence="1">
    <location>
        <begin position="1785"/>
        <end position="1805"/>
    </location>
</feature>
<dbReference type="EnsemblPlants" id="LPERR07G00180.1">
    <property type="protein sequence ID" value="LPERR07G00180.1"/>
    <property type="gene ID" value="LPERR07G00180"/>
</dbReference>
<feature type="compositionally biased region" description="Basic and acidic residues" evidence="1">
    <location>
        <begin position="1128"/>
        <end position="1166"/>
    </location>
</feature>
<sequence>MASDGDGDELLLVLQRPMEMATGVHRPAHLLPPLAGEGEGGSPPPPPFRPGGGAAESRVSFRGWLGGPRQWDVWVAKLRAIHERLWRHLGIHDAVVASTYRFKRDAALVLHLASFWSPSTSSFAFPWGEATVSLLDVSLLAGLPANGAPVPGPLPPHWRPDEAALNAVRLRFNRSACKKAHHSAWISHFLVSSSDGEIEHAAFLALWLTRFVLPGHPESTMRHSLFPLAVRMARGQRVALAPAVLASLYRDLRDLQAFLSSSPAAADPLSVYAPFYLLQLWAWERFPALRPAKLHTPINPGDPRAARWHDVTNKISPAVLRAALNSGNGFVWLPYTISVHPCGWVRGCHVSGNDALTTLAHCLRACELVGMDCIEQYLPHRVAMQFGLDQDVPGDVPRANDDCVVAWETYHLEGKNVAFFIPQSKPGVTARYARWWRQPLPPSHLDVGAATTALEPTKPSKRKVKKTRLAMEAEEEKERKMKKPRISPSPSSNNDKKRRLQELYRDAKLSDCLAAARNEGDSACDMESENALLTHVQNSNDDIVLLVPKKQTSAPDVNLIKDNNIDVAEGDFKTAMPLVGMEEKDAMLKAQKTSEVDHPTHQLYCPETKAAPSTEIAKDDESSGAVLAANANELDSGRTPDVFNRPEEATSPSQKEGFSDHLSDAVCDDARIKEIVTVDKPPDVSKEPEGGVAVMPEETSSVDQKSLDVSDKPEEGTSIMLELEKEANLSVDESCRVSNSPEDVSATVTGEKEKNVAIDEMDEGNAASQEDVVIANLRAVCSTENVVPESGQDVDAGVINIPHDAMPLPDEVLPVQQANQAGKHIEMPCTMGDINVFAEVQGSNDGEATCDFDTEEQRNLCCIEEIGGENSQMVHKDSEQKPQEAYQDNMVECGQDVNPMENDNVDVHEKIPQPPETVISDSNMTAVCLGVPEAENAGSDKGLHPAKEDTEDMPKEVVGAEGSQQDQKVTTSTQDVVVDEHNKVAELDHIIMAEPNVHAQCDGEKPEEVAEEEHAEMDGSMIITGRGTDGVLGVPEAENEDVDKDMDLADKTTEDMPKEVVEVVGTEMKHIDTSANGGAEAELKDAAEVEDIDMAEPKLHAHFDTVKPEKVTGVRHAEMDETEGQRQTGRDTDKMSADVPDVGHSEVEKDNGLRDNTTCEKSAKQDEEAEEVNGSIKDDAENKSGKLSELESTGMGGTHGPLEEVTDSNLEEVPDVHAQAEQVNGLERDDDGTKGILQVDIPARDEAGCLAKEDAEDNTTEVPLVNHENVRDKAPIEKDTVEKHTSYGNELGESEVDEFNEIIQVRQVEGEECKVSREKDTEENAVGIEQIERQGNVLTEKCKYEVEQVDEQSERLTMAGVEEKYEEITQAQENEFDNNMMETSKVSVNSEMLCNSASIQSGEQKEASDEGMTDMQCIQAVEFVDEREPFSDAAAMIVEGADDHRTTNTHEDVATKQIQDCGIICENKDTQMLQDGCALDIGLKSDIDIMEIEPQAIEGIQNKETMELDKQQEMEDKQNPGTTTENSKMEISEEDANTLSSGDTKPDPPNTNVSEVEFTTGIQNQEHLDIKKAHIMDQESKFRPLEEADTSCACGDGEGNIAVSLDVNGENSIKGMRNEEIHNTEEASVLQLQAKDGKQHNGAHSVNEKRILENTSTIDSGDSTNVGVNGAESREGTQSLCVLNTEKEPEILEDDEEDWGTENENAKQILVNTDSFECGEVKPDAMMKMTHETLLDTGDTSSPKDQHKDVPWEDHNKSDSEVSESNQTATKESERAIPAELEDQAEVREGNMDNKTEMSLGRENDEVCEQDQTSTEEPTIAPSSMDDRGENSKGWSEESVQNYGRYASDQVNTSWQPVKFGKPSIEEVKRTHSGRSIYLRDIKESQGRTRSETSNKLHLNTAGHYSRHAVPEPVSVSKEIKVPLYDSTRASGRDRGGPELVVTGPPEETSRWRQEQYALQILEDVQNARIAEKTRMEMEIRILKAQVSSMQRQAMSLDRVGDGVSRSRRH</sequence>
<feature type="region of interest" description="Disordered" evidence="1">
    <location>
        <begin position="447"/>
        <end position="498"/>
    </location>
</feature>
<dbReference type="STRING" id="77586.A0A0D9WUK1"/>
<feature type="compositionally biased region" description="Polar residues" evidence="1">
    <location>
        <begin position="1653"/>
        <end position="1667"/>
    </location>
</feature>
<feature type="region of interest" description="Disordered" evidence="1">
    <location>
        <begin position="1108"/>
        <end position="1204"/>
    </location>
</feature>
<name>A0A0D9WUK1_9ORYZ</name>
<reference evidence="3 4" key="2">
    <citation type="submission" date="2013-12" db="EMBL/GenBank/DDBJ databases">
        <authorList>
            <person name="Yu Y."/>
            <person name="Lee S."/>
            <person name="de Baynast K."/>
            <person name="Wissotski M."/>
            <person name="Liu L."/>
            <person name="Talag J."/>
            <person name="Goicoechea J."/>
            <person name="Angelova A."/>
            <person name="Jetty R."/>
            <person name="Kudrna D."/>
            <person name="Golser W."/>
            <person name="Rivera L."/>
            <person name="Zhang J."/>
            <person name="Wing R."/>
        </authorList>
    </citation>
    <scope>NUCLEOTIDE SEQUENCE</scope>
</reference>
<reference evidence="3" key="3">
    <citation type="submission" date="2015-04" db="UniProtKB">
        <authorList>
            <consortium name="EnsemblPlants"/>
        </authorList>
    </citation>
    <scope>IDENTIFICATION</scope>
</reference>
<organism evidence="3 4">
    <name type="scientific">Leersia perrieri</name>
    <dbReference type="NCBI Taxonomy" id="77586"/>
    <lineage>
        <taxon>Eukaryota</taxon>
        <taxon>Viridiplantae</taxon>
        <taxon>Streptophyta</taxon>
        <taxon>Embryophyta</taxon>
        <taxon>Tracheophyta</taxon>
        <taxon>Spermatophyta</taxon>
        <taxon>Magnoliopsida</taxon>
        <taxon>Liliopsida</taxon>
        <taxon>Poales</taxon>
        <taxon>Poaceae</taxon>
        <taxon>BOP clade</taxon>
        <taxon>Oryzoideae</taxon>
        <taxon>Oryzeae</taxon>
        <taxon>Oryzinae</taxon>
        <taxon>Leersia</taxon>
    </lineage>
</organism>
<dbReference type="InterPro" id="IPR019557">
    <property type="entry name" value="AminoTfrase-like_pln_mobile"/>
</dbReference>
<feature type="region of interest" description="Disordered" evidence="1">
    <location>
        <begin position="1510"/>
        <end position="1554"/>
    </location>
</feature>
<feature type="region of interest" description="Disordered" evidence="1">
    <location>
        <begin position="29"/>
        <end position="55"/>
    </location>
</feature>
<evidence type="ECO:0000259" key="2">
    <source>
        <dbReference type="Pfam" id="PF10536"/>
    </source>
</evidence>
<feature type="region of interest" description="Disordered" evidence="1">
    <location>
        <begin position="1635"/>
        <end position="1702"/>
    </location>
</feature>
<feature type="compositionally biased region" description="Basic and acidic residues" evidence="1">
    <location>
        <begin position="1878"/>
        <end position="1895"/>
    </location>
</feature>
<dbReference type="HOGENOM" id="CLU_002302_0_0_1"/>